<dbReference type="OrthoDB" id="505527at2"/>
<gene>
    <name evidence="2" type="ORF">BH720_18365</name>
</gene>
<organism evidence="2">
    <name type="scientific">Desertifilum tharense IPPAS B-1220</name>
    <dbReference type="NCBI Taxonomy" id="1781255"/>
    <lineage>
        <taxon>Bacteria</taxon>
        <taxon>Bacillati</taxon>
        <taxon>Cyanobacteriota</taxon>
        <taxon>Cyanophyceae</taxon>
        <taxon>Desertifilales</taxon>
        <taxon>Desertifilaceae</taxon>
        <taxon>Desertifilum</taxon>
    </lineage>
</organism>
<dbReference type="EMBL" id="MJGC01000080">
    <property type="protein sequence ID" value="OEJ73730.1"/>
    <property type="molecule type" value="Genomic_DNA"/>
</dbReference>
<proteinExistence type="predicted"/>
<feature type="domain" description="Peptidase C14 caspase" evidence="1">
    <location>
        <begin position="41"/>
        <end position="309"/>
    </location>
</feature>
<reference evidence="2" key="1">
    <citation type="submission" date="2016-09" db="EMBL/GenBank/DDBJ databases">
        <title>Draft genome of thermotolerant cyanobacterium Desertifilum sp. strain IPPAS B-1220.</title>
        <authorList>
            <person name="Sinetova M.A."/>
            <person name="Bolakhan K."/>
            <person name="Zayadan B.K."/>
            <person name="Mironov K.S."/>
            <person name="Ustinova V."/>
            <person name="Kupriyanova E.V."/>
            <person name="Sidorov R.A."/>
            <person name="Skrypnik A.N."/>
            <person name="Gogoleva N.E."/>
            <person name="Gogolev Y.V."/>
            <person name="Los D.A."/>
        </authorList>
    </citation>
    <scope>NUCLEOTIDE SEQUENCE [LARGE SCALE GENOMIC DNA]</scope>
    <source>
        <strain evidence="2">IPPAS B-1220</strain>
    </source>
</reference>
<dbReference type="PANTHER" id="PTHR48104:SF30">
    <property type="entry name" value="METACASPASE-1"/>
    <property type="match status" value="1"/>
</dbReference>
<protein>
    <recommendedName>
        <fullName evidence="1">Peptidase C14 caspase domain-containing protein</fullName>
    </recommendedName>
</protein>
<dbReference type="GO" id="GO:0004197">
    <property type="term" value="F:cysteine-type endopeptidase activity"/>
    <property type="evidence" value="ECO:0007669"/>
    <property type="project" value="InterPro"/>
</dbReference>
<name>A0A1E5QGA5_9CYAN</name>
<dbReference type="GO" id="GO:0005737">
    <property type="term" value="C:cytoplasm"/>
    <property type="evidence" value="ECO:0007669"/>
    <property type="project" value="TreeGrafter"/>
</dbReference>
<evidence type="ECO:0000259" key="1">
    <source>
        <dbReference type="Pfam" id="PF00656"/>
    </source>
</evidence>
<dbReference type="InterPro" id="IPR011600">
    <property type="entry name" value="Pept_C14_caspase"/>
</dbReference>
<dbReference type="PANTHER" id="PTHR48104">
    <property type="entry name" value="METACASPASE-4"/>
    <property type="match status" value="1"/>
</dbReference>
<dbReference type="InterPro" id="IPR029030">
    <property type="entry name" value="Caspase-like_dom_sf"/>
</dbReference>
<accession>A0A1E5QGA5</accession>
<evidence type="ECO:0000313" key="2">
    <source>
        <dbReference type="EMBL" id="OEJ73730.1"/>
    </source>
</evidence>
<dbReference type="RefSeq" id="WP_069968676.1">
    <property type="nucleotide sequence ID" value="NZ_CM124774.1"/>
</dbReference>
<dbReference type="PIRSF" id="PIRSF007398">
    <property type="entry name" value="Sll0148_caspase"/>
    <property type="match status" value="1"/>
</dbReference>
<dbReference type="STRING" id="1781255.BH720_18365"/>
<dbReference type="GO" id="GO:0006508">
    <property type="term" value="P:proteolysis"/>
    <property type="evidence" value="ECO:0007669"/>
    <property type="project" value="InterPro"/>
</dbReference>
<dbReference type="SUPFAM" id="SSF52129">
    <property type="entry name" value="Caspase-like"/>
    <property type="match status" value="1"/>
</dbReference>
<dbReference type="InterPro" id="IPR050452">
    <property type="entry name" value="Metacaspase"/>
</dbReference>
<dbReference type="Gene3D" id="3.40.50.1460">
    <property type="match status" value="1"/>
</dbReference>
<sequence length="764" mass="82385">MKRRDFLQRVGWMTTAMGALQAGLTCLGDRYAQALAQPTSRKLALLVGINQYADTALNGCVTDVELQRELLIHRFGFNPSDILVLTDRDATRQKIVEAFVHHLSAQAGSGDTIVFHFSGFGRRVKMGETANVVQNTLVPIDNAQGTVNDLLEQTLQLLWRSLSTDRVTAVLDTSYVDTGNGVIGNLKIRSLKSPSLVLDREVESDFAAQLLSEVRTVSSKRQAQERSGPLPGVVLAAASSAALTSSSSPLSWGEKALEAQWNGFSAGLFTYALTQYLWTATPATTLHISLSRATGVVEQLAGPHQLPSLAGQDASVRSLPVYYLAPNAPWGAEGAIAAVEEDGKTAQLWLGGLPASTIEAYGVNSILTVAQTVEDAQPVELQIRSREGLTVKAKLRNSETTEPFALQPGQLVQESVRMVPRHQSLTVAISTELERIERVDATSAFASIPHVSTTVTGESVQPADCLFSKVKEADLVKIAATSAKSEGSYGLFSPSQVLIANTIGEKEEAVKTAVRRIVPQLEALRAAKLLRQTDNLGSSRLRVKAVLEMAAPREQILIQRQPIRTQNPDRPLRESLDNEMLSLSIGSRIRYRLDNQEAFPIYFLLFGLDDTGSIISISRPSSVAISPLQSVQKSASSLDTNEEGKSAIFKQEVIPSGGSLTIPQALNSVEWAIAGPTGLAETLLIFSIAPFGNTLDTLKIAKSSTTGEDKSAGTLLNPLEVAQCVLQDLQDASEKRSPTLATSADAYALDTQAWATLRFIYRVV</sequence>
<dbReference type="AlphaFoldDB" id="A0A1E5QGA5"/>
<dbReference type="Pfam" id="PF00656">
    <property type="entry name" value="Peptidase_C14"/>
    <property type="match status" value="1"/>
</dbReference>
<comment type="caution">
    <text evidence="2">The sequence shown here is derived from an EMBL/GenBank/DDBJ whole genome shotgun (WGS) entry which is preliminary data.</text>
</comment>
<dbReference type="InterPro" id="IPR011189">
    <property type="entry name" value="UCP_caspase_lke"/>
</dbReference>